<evidence type="ECO:0000256" key="4">
    <source>
        <dbReference type="ARBA" id="ARBA00023002"/>
    </source>
</evidence>
<dbReference type="OrthoDB" id="9803707at2"/>
<evidence type="ECO:0000313" key="14">
    <source>
        <dbReference type="Proteomes" id="UP000477070"/>
    </source>
</evidence>
<proteinExistence type="predicted"/>
<name>A0A347VGK7_9HELI</name>
<evidence type="ECO:0000256" key="7">
    <source>
        <dbReference type="SAM" id="MobiDB-lite"/>
    </source>
</evidence>
<dbReference type="InterPro" id="IPR001455">
    <property type="entry name" value="TusA-like"/>
</dbReference>
<dbReference type="Gene3D" id="3.30.110.40">
    <property type="entry name" value="TusA-like domain"/>
    <property type="match status" value="1"/>
</dbReference>
<keyword evidence="2" id="KW-0349">Heme</keyword>
<keyword evidence="13" id="KW-1185">Reference proteome</keyword>
<dbReference type="InterPro" id="IPR005117">
    <property type="entry name" value="NiRdtase/SiRdtase_haem-b_fer"/>
</dbReference>
<feature type="domain" description="Nitrite/sulphite reductase 4Fe-4S" evidence="8">
    <location>
        <begin position="399"/>
        <end position="517"/>
    </location>
</feature>
<evidence type="ECO:0000259" key="10">
    <source>
        <dbReference type="Pfam" id="PF03460"/>
    </source>
</evidence>
<evidence type="ECO:0000256" key="3">
    <source>
        <dbReference type="ARBA" id="ARBA00022723"/>
    </source>
</evidence>
<keyword evidence="4" id="KW-0560">Oxidoreductase</keyword>
<dbReference type="InterPro" id="IPR036136">
    <property type="entry name" value="Nit/Sulf_reduc_fer-like_dom_sf"/>
</dbReference>
<dbReference type="Gene3D" id="3.30.413.10">
    <property type="entry name" value="Sulfite Reductase Hemoprotein, domain 1"/>
    <property type="match status" value="2"/>
</dbReference>
<evidence type="ECO:0000259" key="8">
    <source>
        <dbReference type="Pfam" id="PF01077"/>
    </source>
</evidence>
<evidence type="ECO:0000313" key="11">
    <source>
        <dbReference type="EMBL" id="MWV69743.1"/>
    </source>
</evidence>
<dbReference type="SUPFAM" id="SSF64307">
    <property type="entry name" value="SirA-like"/>
    <property type="match status" value="1"/>
</dbReference>
<dbReference type="SUPFAM" id="SSF55124">
    <property type="entry name" value="Nitrite/Sulfite reductase N-terminal domain-like"/>
    <property type="match status" value="2"/>
</dbReference>
<dbReference type="EMBL" id="JRMP02000002">
    <property type="protein sequence ID" value="TLD95584.1"/>
    <property type="molecule type" value="Genomic_DNA"/>
</dbReference>
<reference evidence="12 13" key="1">
    <citation type="journal article" date="2014" name="Genome Announc.">
        <title>Draft genome sequences of eight enterohepatic helicobacter species isolated from both laboratory and wild rodents.</title>
        <authorList>
            <person name="Sheh A."/>
            <person name="Shen Z."/>
            <person name="Fox J.G."/>
        </authorList>
    </citation>
    <scope>NUCLEOTIDE SEQUENCE [LARGE SCALE GENOMIC DNA]</scope>
    <source>
        <strain evidence="12 13">MIT 97-6194</strain>
    </source>
</reference>
<dbReference type="RefSeq" id="WP_118949255.1">
    <property type="nucleotide sequence ID" value="NZ_JRMP02000002.1"/>
</dbReference>
<dbReference type="PANTHER" id="PTHR32439:SF9">
    <property type="entry name" value="BLR3264 PROTEIN"/>
    <property type="match status" value="1"/>
</dbReference>
<evidence type="ECO:0000259" key="9">
    <source>
        <dbReference type="Pfam" id="PF01206"/>
    </source>
</evidence>
<dbReference type="PRINTS" id="PR00397">
    <property type="entry name" value="SIROHAEM"/>
</dbReference>
<dbReference type="EMBL" id="QBIU01000001">
    <property type="protein sequence ID" value="MWV69743.1"/>
    <property type="molecule type" value="Genomic_DNA"/>
</dbReference>
<dbReference type="InterPro" id="IPR006067">
    <property type="entry name" value="NO2/SO3_Rdtase_4Fe4S_dom"/>
</dbReference>
<feature type="domain" description="Nitrite/Sulfite reductase ferredoxin-like" evidence="10">
    <location>
        <begin position="46"/>
        <end position="112"/>
    </location>
</feature>
<dbReference type="Proteomes" id="UP000477070">
    <property type="component" value="Unassembled WGS sequence"/>
</dbReference>
<dbReference type="InterPro" id="IPR045854">
    <property type="entry name" value="NO2/SO3_Rdtase_4Fe4S_sf"/>
</dbReference>
<evidence type="ECO:0000256" key="6">
    <source>
        <dbReference type="ARBA" id="ARBA00023014"/>
    </source>
</evidence>
<dbReference type="GO" id="GO:0046872">
    <property type="term" value="F:metal ion binding"/>
    <property type="evidence" value="ECO:0007669"/>
    <property type="project" value="UniProtKB-KW"/>
</dbReference>
<dbReference type="Proteomes" id="UP000029714">
    <property type="component" value="Unassembled WGS sequence"/>
</dbReference>
<dbReference type="PANTHER" id="PTHR32439">
    <property type="entry name" value="FERREDOXIN--NITRITE REDUCTASE, CHLOROPLASTIC"/>
    <property type="match status" value="1"/>
</dbReference>
<evidence type="ECO:0000313" key="13">
    <source>
        <dbReference type="Proteomes" id="UP000029714"/>
    </source>
</evidence>
<keyword evidence="3" id="KW-0479">Metal-binding</keyword>
<feature type="domain" description="UPF0033" evidence="9">
    <location>
        <begin position="744"/>
        <end position="812"/>
    </location>
</feature>
<keyword evidence="5" id="KW-0408">Iron</keyword>
<dbReference type="Pfam" id="PF03460">
    <property type="entry name" value="NIR_SIR_ferr"/>
    <property type="match status" value="2"/>
</dbReference>
<protein>
    <submittedName>
        <fullName evidence="12">Sulfite reductase subunit beta (Hemoprotein)</fullName>
    </submittedName>
</protein>
<dbReference type="Pfam" id="PF01206">
    <property type="entry name" value="TusA"/>
    <property type="match status" value="1"/>
</dbReference>
<dbReference type="STRING" id="1548018.LS64_00495"/>
<keyword evidence="1" id="KW-0004">4Fe-4S</keyword>
<dbReference type="InterPro" id="IPR051329">
    <property type="entry name" value="NIR_SIR_4Fe-4S"/>
</dbReference>
<dbReference type="InterPro" id="IPR006066">
    <property type="entry name" value="NO2/SO3_Rdtase_FeS/sirohaem_BS"/>
</dbReference>
<dbReference type="InterPro" id="IPR036868">
    <property type="entry name" value="TusA-like_sf"/>
</dbReference>
<keyword evidence="6" id="KW-0411">Iron-sulfur</keyword>
<feature type="compositionally biased region" description="Basic and acidic residues" evidence="7">
    <location>
        <begin position="727"/>
        <end position="748"/>
    </location>
</feature>
<dbReference type="Gene3D" id="3.90.480.10">
    <property type="entry name" value="Sulfite Reductase Hemoprotein,Domain 2"/>
    <property type="match status" value="1"/>
</dbReference>
<feature type="domain" description="Nitrite/Sulfite reductase ferredoxin-like" evidence="10">
    <location>
        <begin position="318"/>
        <end position="379"/>
    </location>
</feature>
<feature type="region of interest" description="Disordered" evidence="7">
    <location>
        <begin position="707"/>
        <end position="748"/>
    </location>
</feature>
<comment type="caution">
    <text evidence="12">The sequence shown here is derived from an EMBL/GenBank/DDBJ whole genome shotgun (WGS) entry which is preliminary data.</text>
</comment>
<dbReference type="GO" id="GO:0016491">
    <property type="term" value="F:oxidoreductase activity"/>
    <property type="evidence" value="ECO:0007669"/>
    <property type="project" value="UniProtKB-KW"/>
</dbReference>
<dbReference type="AlphaFoldDB" id="A0A347VGK7"/>
<dbReference type="GO" id="GO:0020037">
    <property type="term" value="F:heme binding"/>
    <property type="evidence" value="ECO:0007669"/>
    <property type="project" value="InterPro"/>
</dbReference>
<evidence type="ECO:0000256" key="1">
    <source>
        <dbReference type="ARBA" id="ARBA00022485"/>
    </source>
</evidence>
<dbReference type="Pfam" id="PF01077">
    <property type="entry name" value="NIR_SIR"/>
    <property type="match status" value="2"/>
</dbReference>
<gene>
    <name evidence="11" type="ORF">DCO61_06965</name>
    <name evidence="12" type="ORF">LS64_001645</name>
</gene>
<feature type="domain" description="Nitrite/sulphite reductase 4Fe-4S" evidence="8">
    <location>
        <begin position="122"/>
        <end position="273"/>
    </location>
</feature>
<organism evidence="12 13">
    <name type="scientific">Helicobacter saguini</name>
    <dbReference type="NCBI Taxonomy" id="1548018"/>
    <lineage>
        <taxon>Bacteria</taxon>
        <taxon>Pseudomonadati</taxon>
        <taxon>Campylobacterota</taxon>
        <taxon>Epsilonproteobacteria</taxon>
        <taxon>Campylobacterales</taxon>
        <taxon>Helicobacteraceae</taxon>
        <taxon>Helicobacter</taxon>
    </lineage>
</organism>
<accession>A0A347VGK7</accession>
<reference evidence="12 13" key="2">
    <citation type="journal article" date="2016" name="Infect. Immun.">
        <title>Helicobacter saguini, a Novel Helicobacter Isolated from Cotton-Top Tamarins with Ulcerative Colitis, Has Proinflammatory Properties and Induces Typhlocolitis and Dysplasia in Gnotobiotic IL-10-/- Mice.</title>
        <authorList>
            <person name="Shen Z."/>
            <person name="Mannion A."/>
            <person name="Whary M.T."/>
            <person name="Muthupalani S."/>
            <person name="Sheh A."/>
            <person name="Feng Y."/>
            <person name="Gong G."/>
            <person name="Vandamme P."/>
            <person name="Holcombe H.R."/>
            <person name="Paster B.J."/>
            <person name="Fox J.G."/>
        </authorList>
    </citation>
    <scope>NUCLEOTIDE SEQUENCE [LARGE SCALE GENOMIC DNA]</scope>
    <source>
        <strain evidence="12 13">MIT 97-6194</strain>
    </source>
</reference>
<reference evidence="12" key="3">
    <citation type="submission" date="2018-04" db="EMBL/GenBank/DDBJ databases">
        <authorList>
            <person name="Sheh A."/>
            <person name="Shen Z."/>
            <person name="Mannion A.J."/>
            <person name="Fox J.G."/>
        </authorList>
    </citation>
    <scope>NUCLEOTIDE SEQUENCE</scope>
    <source>
        <strain evidence="12">MIT 97-6194</strain>
    </source>
</reference>
<dbReference type="GO" id="GO:0051539">
    <property type="term" value="F:4 iron, 4 sulfur cluster binding"/>
    <property type="evidence" value="ECO:0007669"/>
    <property type="project" value="UniProtKB-KW"/>
</dbReference>
<dbReference type="CDD" id="cd00291">
    <property type="entry name" value="SirA_YedF_YeeD"/>
    <property type="match status" value="1"/>
</dbReference>
<sequence length="814" mass="91015">MSDFYTIPQSVLKDGYAWFKENFDAYLDKKLDDLTFKTIRVSFGIYEQRAPNTYMVRIKTNGGVISPQQLLVLSDLARDYADPKIHVTTRGGVQLHYAKLEDLADIVQKLHKIGLTGRGSGGNTVRNIVGDPLSGIAKDDVFDILAHCNELTTRMLDMKDSYNLPRKYKIAFSSSAADRAHATITDVGYIAKINEKGQRGFSVWIAGGMGAQSRLGFKLYDFLPENEIFLVSQAIKQVFDRTGNRKNKHAARLRFVAKKLGEEELAKLIKEEIESFRKTKGWEVKINPNELVLPKIKAEKLKPKSKAQKLWIDRFVREQKQSGYYYIKIPLQLGDIPHEAARALAQKLIELNIHETTICFTANQNFYLRHLKASDVIALHPIIESFSHQSKKPTIIGDMVACTGAATCQLGITRPRGATLAIEEYLRKKKLNLDKLQGFRINMSGCPNSCGNHATANLGFFGKVLRQGEIVYPAYNVLVGAVIKEGETRFARKIAEVAAFHVPKFVHEVLKTYIEVQPRFKTFEAWVDSEGEAIIVDIAKKYVEVPSFEKDKNPFFDYSSNEMFSLKGRGTGECSAGMYDLIEADKKALNEAINVAIESNFANADLSLIRLLACRMLLVAKGEDARDEAGVIKAFKRLYIDSGLIESKYTPLLNLDSKALESAKTSKDSKVRDSIVQLGRDVIALYATMDNSLKFAKEKEAAINASIESSKDDSNGATSQVVAKKSSHVERSETSKKDSKPDKTKDLRGVKCPMNFVKTKVELSSMQNGEILEILLDNGEPIENVPGSVKGEGHEILSQIQKDNFWQVLIRKNA</sequence>
<dbReference type="SUPFAM" id="SSF56014">
    <property type="entry name" value="Nitrite and sulphite reductase 4Fe-4S domain-like"/>
    <property type="match status" value="2"/>
</dbReference>
<evidence type="ECO:0000313" key="12">
    <source>
        <dbReference type="EMBL" id="TLD95584.1"/>
    </source>
</evidence>
<reference evidence="11 14" key="4">
    <citation type="submission" date="2019-12" db="EMBL/GenBank/DDBJ databases">
        <title>Multi-Generational Helicobacter saguini Isolates.</title>
        <authorList>
            <person name="Mannion A."/>
            <person name="Shen Z."/>
            <person name="Fox J.G."/>
        </authorList>
    </citation>
    <scope>NUCLEOTIDE SEQUENCE [LARGE SCALE GENOMIC DNA]</scope>
    <source>
        <strain evidence="11">16-048</strain>
        <strain evidence="14">16-048 (F4)</strain>
    </source>
</reference>
<evidence type="ECO:0000256" key="5">
    <source>
        <dbReference type="ARBA" id="ARBA00023004"/>
    </source>
</evidence>
<evidence type="ECO:0000256" key="2">
    <source>
        <dbReference type="ARBA" id="ARBA00022617"/>
    </source>
</evidence>